<evidence type="ECO:0000256" key="2">
    <source>
        <dbReference type="ARBA" id="ARBA00022519"/>
    </source>
</evidence>
<accession>A0A0G3WFS7</accession>
<protein>
    <submittedName>
        <fullName evidence="6">Lipopolysaccharide-assembly, LptC-related</fullName>
    </submittedName>
</protein>
<evidence type="ECO:0000256" key="5">
    <source>
        <dbReference type="ARBA" id="ARBA00023136"/>
    </source>
</evidence>
<keyword evidence="7" id="KW-1185">Reference proteome</keyword>
<dbReference type="GO" id="GO:0017089">
    <property type="term" value="F:glycolipid transfer activity"/>
    <property type="evidence" value="ECO:0007669"/>
    <property type="project" value="TreeGrafter"/>
</dbReference>
<proteinExistence type="predicted"/>
<keyword evidence="2" id="KW-0997">Cell inner membrane</keyword>
<evidence type="ECO:0000313" key="7">
    <source>
        <dbReference type="Proteomes" id="UP000035337"/>
    </source>
</evidence>
<sequence length="178" mass="20062">MRILRYERILFVFAALICVALASCKSEKTIIEETPPMTEQAVEKFTITETEAGKVKMVLESESAIINEDTQKAFLRLPRVKFYQDGKYASTLITESADINLETYDIAGHGKCTIDTVNNEHLQTTNLGYDAKKKIVFSKTDVTLTRDGDTVYGKGFEADTKLDKIVIKKQKIIINKNN</sequence>
<dbReference type="OrthoDB" id="9812080at2"/>
<keyword evidence="4" id="KW-1133">Transmembrane helix</keyword>
<keyword evidence="3" id="KW-0812">Transmembrane</keyword>
<evidence type="ECO:0000256" key="4">
    <source>
        <dbReference type="ARBA" id="ARBA00022989"/>
    </source>
</evidence>
<name>A0A0G3WFS7_9BACT</name>
<dbReference type="STRING" id="1408281.Epro_0082"/>
<dbReference type="Proteomes" id="UP000035337">
    <property type="component" value="Chromosome"/>
</dbReference>
<organism evidence="6 7">
    <name type="scientific">Endomicrobium proavitum</name>
    <dbReference type="NCBI Taxonomy" id="1408281"/>
    <lineage>
        <taxon>Bacteria</taxon>
        <taxon>Pseudomonadati</taxon>
        <taxon>Elusimicrobiota</taxon>
        <taxon>Endomicrobiia</taxon>
        <taxon>Endomicrobiales</taxon>
        <taxon>Endomicrobiaceae</taxon>
        <taxon>Endomicrobium</taxon>
    </lineage>
</organism>
<dbReference type="InterPro" id="IPR026265">
    <property type="entry name" value="LptC"/>
</dbReference>
<dbReference type="PANTHER" id="PTHR37481">
    <property type="entry name" value="LIPOPOLYSACCHARIDE EXPORT SYSTEM PROTEIN LPTC"/>
    <property type="match status" value="1"/>
</dbReference>
<dbReference type="PROSITE" id="PS51257">
    <property type="entry name" value="PROKAR_LIPOPROTEIN"/>
    <property type="match status" value="1"/>
</dbReference>
<gene>
    <name evidence="6" type="primary">lptC</name>
    <name evidence="6" type="ORF">Epro_0082</name>
</gene>
<evidence type="ECO:0000256" key="3">
    <source>
        <dbReference type="ARBA" id="ARBA00022692"/>
    </source>
</evidence>
<dbReference type="PANTHER" id="PTHR37481:SF1">
    <property type="entry name" value="LIPOPOLYSACCHARIDE EXPORT SYSTEM PROTEIN LPTC"/>
    <property type="match status" value="1"/>
</dbReference>
<dbReference type="GO" id="GO:0005886">
    <property type="term" value="C:plasma membrane"/>
    <property type="evidence" value="ECO:0007669"/>
    <property type="project" value="InterPro"/>
</dbReference>
<keyword evidence="1" id="KW-1003">Cell membrane</keyword>
<dbReference type="InterPro" id="IPR052363">
    <property type="entry name" value="LPS_export_LptC"/>
</dbReference>
<keyword evidence="5" id="KW-0472">Membrane</keyword>
<dbReference type="NCBIfam" id="TIGR04409">
    <property type="entry name" value="LptC_YrbK"/>
    <property type="match status" value="1"/>
</dbReference>
<evidence type="ECO:0000313" key="6">
    <source>
        <dbReference type="EMBL" id="AKL97461.1"/>
    </source>
</evidence>
<dbReference type="KEGG" id="epo:Epro_0082"/>
<dbReference type="GO" id="GO:0015221">
    <property type="term" value="F:lipopolysaccharide transmembrane transporter activity"/>
    <property type="evidence" value="ECO:0007669"/>
    <property type="project" value="InterPro"/>
</dbReference>
<dbReference type="GO" id="GO:0030288">
    <property type="term" value="C:outer membrane-bounded periplasmic space"/>
    <property type="evidence" value="ECO:0007669"/>
    <property type="project" value="TreeGrafter"/>
</dbReference>
<dbReference type="AlphaFoldDB" id="A0A0G3WFS7"/>
<dbReference type="InterPro" id="IPR010664">
    <property type="entry name" value="LipoPS_assembly_LptC-rel"/>
</dbReference>
<dbReference type="EMBL" id="CP009498">
    <property type="protein sequence ID" value="AKL97461.1"/>
    <property type="molecule type" value="Genomic_DNA"/>
</dbReference>
<dbReference type="Pfam" id="PF06835">
    <property type="entry name" value="LptC"/>
    <property type="match status" value="1"/>
</dbReference>
<reference evidence="6 7" key="1">
    <citation type="submission" date="2014-09" db="EMBL/GenBank/DDBJ databases">
        <title>Complete genome sequence of Endomicrobium proavitum.</title>
        <authorList>
            <person name="Zheng H."/>
        </authorList>
    </citation>
    <scope>NUCLEOTIDE SEQUENCE [LARGE SCALE GENOMIC DNA]</scope>
    <source>
        <strain evidence="6 7">Rsa215</strain>
    </source>
</reference>
<evidence type="ECO:0000256" key="1">
    <source>
        <dbReference type="ARBA" id="ARBA00022475"/>
    </source>
</evidence>
<dbReference type="RefSeq" id="WP_052569565.1">
    <property type="nucleotide sequence ID" value="NZ_CP009498.1"/>
</dbReference>
<dbReference type="Gene3D" id="2.60.450.10">
    <property type="entry name" value="Lipopolysaccharide (LPS) transport protein A like domain"/>
    <property type="match status" value="1"/>
</dbReference>